<dbReference type="Proteomes" id="UP000276733">
    <property type="component" value="Unassembled WGS sequence"/>
</dbReference>
<organism evidence="2 3">
    <name type="scientific">Capnocytophaga ochracea</name>
    <dbReference type="NCBI Taxonomy" id="1018"/>
    <lineage>
        <taxon>Bacteria</taxon>
        <taxon>Pseudomonadati</taxon>
        <taxon>Bacteroidota</taxon>
        <taxon>Flavobacteriia</taxon>
        <taxon>Flavobacteriales</taxon>
        <taxon>Flavobacteriaceae</taxon>
        <taxon>Capnocytophaga</taxon>
    </lineage>
</organism>
<evidence type="ECO:0000313" key="2">
    <source>
        <dbReference type="EMBL" id="VDG82745.1"/>
    </source>
</evidence>
<accession>A0A7Z9CC94</accession>
<gene>
    <name evidence="2" type="ORF">NCTC11458_02046</name>
</gene>
<evidence type="ECO:0000313" key="3">
    <source>
        <dbReference type="Proteomes" id="UP000276733"/>
    </source>
</evidence>
<sequence>MKNLLYLLLFCSCAVIAQEQKYILLDSLTQKFNFNKYTINSIPYGYHQGIDIYNVWINPDEFLLLSVFPETESGNKWEKISLEAFHSKALSTQQLLREVDNPKNNYKLFYPYYMIKKEGNSFYRSKTYCSIEKFRIVNYPAIFHISERNIINLGQSFTSYNELKAAYLKLFPNREFPLESFGGVRYAVPKELESIYLSHIEERKGNKIYRFWSFTDNTGVSRFAFIEGKGIVGGSYDDYFIPRDKYVGKQTLNTLSKKEIMWAEELKKEWAEKEKTKK</sequence>
<comment type="caution">
    <text evidence="2">The sequence shown here is derived from an EMBL/GenBank/DDBJ whole genome shotgun (WGS) entry which is preliminary data.</text>
</comment>
<reference evidence="2 3" key="1">
    <citation type="submission" date="2018-11" db="EMBL/GenBank/DDBJ databases">
        <authorList>
            <consortium name="Pathogen Informatics"/>
        </authorList>
    </citation>
    <scope>NUCLEOTIDE SEQUENCE [LARGE SCALE GENOMIC DNA]</scope>
    <source>
        <strain evidence="2 3">NCTC11458</strain>
    </source>
</reference>
<dbReference type="RefSeq" id="WP_181832029.1">
    <property type="nucleotide sequence ID" value="NZ_UYIQ01000001.1"/>
</dbReference>
<feature type="signal peptide" evidence="1">
    <location>
        <begin position="1"/>
        <end position="17"/>
    </location>
</feature>
<evidence type="ECO:0000256" key="1">
    <source>
        <dbReference type="SAM" id="SignalP"/>
    </source>
</evidence>
<feature type="chain" id="PRO_5030716669" evidence="1">
    <location>
        <begin position="18"/>
        <end position="278"/>
    </location>
</feature>
<keyword evidence="1" id="KW-0732">Signal</keyword>
<protein>
    <submittedName>
        <fullName evidence="2">Uncharacterized protein</fullName>
    </submittedName>
</protein>
<proteinExistence type="predicted"/>
<dbReference type="EMBL" id="UYIQ01000001">
    <property type="protein sequence ID" value="VDG82745.1"/>
    <property type="molecule type" value="Genomic_DNA"/>
</dbReference>
<dbReference type="AlphaFoldDB" id="A0A7Z9CC94"/>
<name>A0A7Z9CC94_CAPOC</name>